<dbReference type="PANTHER" id="PTHR46825">
    <property type="entry name" value="D-ALANYL-D-ALANINE-CARBOXYPEPTIDASE/ENDOPEPTIDASE AMPH"/>
    <property type="match status" value="1"/>
</dbReference>
<dbReference type="InterPro" id="IPR050491">
    <property type="entry name" value="AmpC-like"/>
</dbReference>
<evidence type="ECO:0000313" key="2">
    <source>
        <dbReference type="EMBL" id="ABI66168.1"/>
    </source>
</evidence>
<reference evidence="2 3" key="1">
    <citation type="submission" date="2006-08" db="EMBL/GenBank/DDBJ databases">
        <title>Complete sequence of Maricaulis maris MCS10.</title>
        <authorList>
            <consortium name="US DOE Joint Genome Institute"/>
            <person name="Copeland A."/>
            <person name="Lucas S."/>
            <person name="Lapidus A."/>
            <person name="Barry K."/>
            <person name="Detter J.C."/>
            <person name="Glavina del Rio T."/>
            <person name="Hammon N."/>
            <person name="Israni S."/>
            <person name="Dalin E."/>
            <person name="Tice H."/>
            <person name="Pitluck S."/>
            <person name="Saunders E."/>
            <person name="Brettin T."/>
            <person name="Bruce D."/>
            <person name="Han C."/>
            <person name="Tapia R."/>
            <person name="Gilna P."/>
            <person name="Schmutz J."/>
            <person name="Larimer F."/>
            <person name="Land M."/>
            <person name="Hauser L."/>
            <person name="Kyrpides N."/>
            <person name="Mikhailova N."/>
            <person name="Viollier P."/>
            <person name="Stephens C."/>
            <person name="Richardson P."/>
        </authorList>
    </citation>
    <scope>NUCLEOTIDE SEQUENCE [LARGE SCALE GENOMIC DNA]</scope>
    <source>
        <strain evidence="2 3">MCS10</strain>
    </source>
</reference>
<evidence type="ECO:0000313" key="3">
    <source>
        <dbReference type="Proteomes" id="UP000001964"/>
    </source>
</evidence>
<dbReference type="PANTHER" id="PTHR46825:SF9">
    <property type="entry name" value="BETA-LACTAMASE-RELATED DOMAIN-CONTAINING PROTEIN"/>
    <property type="match status" value="1"/>
</dbReference>
<keyword evidence="3" id="KW-1185">Reference proteome</keyword>
<sequence length="493" mass="52527" precursor="true">MKALSFLTRVWPRLAGATGLVPGLAVGLALAFSAAGHTQALDRITASDAARERLSEAFDALEAAGFTGIVGISQGGETVLMRGAGMADAQTGRPYGPDTQVDIGSVTKSYTGMLAAQLISDGTLSADLRLDEVFDNVPADKAGITLHQMLTHAAGFPGGVGDDLAEEDFDTFLANAFAAPLRFEPGTDYYYSNVGYSLAAAIMERATGQSYEALLRDRLMSVGIDHTGYQTAFDGERAVHLEDGRDVAEASWGGHPPNWNLIGNGGLVSTAPDMLAWRQAWSAGELISPQARDLGQTPFQDEGGGASHYGYGLVVEDDPAFGRVYWHNGGNPHFNAHWRELADHGLILFVAADQRRLNADRVVDVLTAAWFDQLWRIDPRPARSATPVTLPDTPAGQLVADFMATLKGDAAAHQAFIETRFTPDMLAYADMDRHLAMFDQLAADFGGGALLGFNETATQVRFSVFAATMGESIPITFDIAGDDALRVAGLQIG</sequence>
<proteinExistence type="predicted"/>
<dbReference type="Pfam" id="PF00144">
    <property type="entry name" value="Beta-lactamase"/>
    <property type="match status" value="1"/>
</dbReference>
<dbReference type="OrthoDB" id="5377981at2"/>
<dbReference type="EMBL" id="CP000449">
    <property type="protein sequence ID" value="ABI66168.1"/>
    <property type="molecule type" value="Genomic_DNA"/>
</dbReference>
<dbReference type="AlphaFoldDB" id="Q0ANG9"/>
<feature type="domain" description="Beta-lactamase-related" evidence="1">
    <location>
        <begin position="64"/>
        <end position="364"/>
    </location>
</feature>
<dbReference type="InterPro" id="IPR012338">
    <property type="entry name" value="Beta-lactam/transpept-like"/>
</dbReference>
<protein>
    <submittedName>
        <fullName evidence="2">Beta-lactamase</fullName>
    </submittedName>
</protein>
<dbReference type="Proteomes" id="UP000001964">
    <property type="component" value="Chromosome"/>
</dbReference>
<dbReference type="Gene3D" id="3.10.450.280">
    <property type="match status" value="1"/>
</dbReference>
<dbReference type="Gene3D" id="3.40.710.10">
    <property type="entry name" value="DD-peptidase/beta-lactamase superfamily"/>
    <property type="match status" value="1"/>
</dbReference>
<name>Q0ANG9_MARMM</name>
<dbReference type="SUPFAM" id="SSF56601">
    <property type="entry name" value="beta-lactamase/transpeptidase-like"/>
    <property type="match status" value="1"/>
</dbReference>
<organism evidence="2 3">
    <name type="scientific">Maricaulis maris (strain MCS10)</name>
    <name type="common">Caulobacter maris</name>
    <dbReference type="NCBI Taxonomy" id="394221"/>
    <lineage>
        <taxon>Bacteria</taxon>
        <taxon>Pseudomonadati</taxon>
        <taxon>Pseudomonadota</taxon>
        <taxon>Alphaproteobacteria</taxon>
        <taxon>Maricaulales</taxon>
        <taxon>Maricaulaceae</taxon>
        <taxon>Maricaulis</taxon>
    </lineage>
</organism>
<gene>
    <name evidence="2" type="ordered locus">Mmar10_1876</name>
</gene>
<accession>Q0ANG9</accession>
<dbReference type="eggNOG" id="COG1680">
    <property type="taxonomic scope" value="Bacteria"/>
</dbReference>
<dbReference type="KEGG" id="mmr:Mmar10_1876"/>
<evidence type="ECO:0000259" key="1">
    <source>
        <dbReference type="Pfam" id="PF00144"/>
    </source>
</evidence>
<dbReference type="STRING" id="394221.Mmar10_1876"/>
<dbReference type="InterPro" id="IPR001466">
    <property type="entry name" value="Beta-lactam-related"/>
</dbReference>
<dbReference type="RefSeq" id="WP_011643813.1">
    <property type="nucleotide sequence ID" value="NC_008347.1"/>
</dbReference>
<dbReference type="HOGENOM" id="CLU_020027_0_2_5"/>